<organism evidence="3 4">
    <name type="scientific">Lederbergia citri</name>
    <dbReference type="NCBI Taxonomy" id="2833580"/>
    <lineage>
        <taxon>Bacteria</taxon>
        <taxon>Bacillati</taxon>
        <taxon>Bacillota</taxon>
        <taxon>Bacilli</taxon>
        <taxon>Bacillales</taxon>
        <taxon>Bacillaceae</taxon>
        <taxon>Lederbergia</taxon>
    </lineage>
</organism>
<dbReference type="AlphaFoldDB" id="A0A942TD60"/>
<dbReference type="EMBL" id="JAGYPG010000001">
    <property type="protein sequence ID" value="MBS4194092.1"/>
    <property type="molecule type" value="Genomic_DNA"/>
</dbReference>
<keyword evidence="4" id="KW-1185">Reference proteome</keyword>
<proteinExistence type="predicted"/>
<feature type="region of interest" description="Disordered" evidence="1">
    <location>
        <begin position="26"/>
        <end position="53"/>
    </location>
</feature>
<feature type="chain" id="PRO_5039379412" description="Lipoprotein" evidence="2">
    <location>
        <begin position="17"/>
        <end position="177"/>
    </location>
</feature>
<keyword evidence="2" id="KW-0732">Signal</keyword>
<feature type="compositionally biased region" description="Basic and acidic residues" evidence="1">
    <location>
        <begin position="26"/>
        <end position="45"/>
    </location>
</feature>
<sequence>MHKLIVLLFSALIVLAGCSNDQPKEQEQKQKALKQTEEKPQKETVETDDSVEGQEIDTSMYEYAKNVDVTDAIDVNEHITLIIEMNDSLQPGLAFQHATNQTYDFLEQDAIKGAKTVGINIILNGNKIAMYTVNVADFKTNDDEPMAQLVLDASTIEMLSPEVKEYAEIMDLKLKEE</sequence>
<name>A0A942TD60_9BACI</name>
<feature type="signal peptide" evidence="2">
    <location>
        <begin position="1"/>
        <end position="16"/>
    </location>
</feature>
<evidence type="ECO:0000313" key="4">
    <source>
        <dbReference type="Proteomes" id="UP000681414"/>
    </source>
</evidence>
<protein>
    <recommendedName>
        <fullName evidence="5">Lipoprotein</fullName>
    </recommendedName>
</protein>
<dbReference type="Proteomes" id="UP000681414">
    <property type="component" value="Unassembled WGS sequence"/>
</dbReference>
<dbReference type="RefSeq" id="WP_213123310.1">
    <property type="nucleotide sequence ID" value="NZ_JAGYPG010000001.1"/>
</dbReference>
<evidence type="ECO:0000256" key="2">
    <source>
        <dbReference type="SAM" id="SignalP"/>
    </source>
</evidence>
<comment type="caution">
    <text evidence="3">The sequence shown here is derived from an EMBL/GenBank/DDBJ whole genome shotgun (WGS) entry which is preliminary data.</text>
</comment>
<gene>
    <name evidence="3" type="ORF">KHA97_03240</name>
</gene>
<evidence type="ECO:0008006" key="5">
    <source>
        <dbReference type="Google" id="ProtNLM"/>
    </source>
</evidence>
<evidence type="ECO:0000256" key="1">
    <source>
        <dbReference type="SAM" id="MobiDB-lite"/>
    </source>
</evidence>
<reference evidence="3 4" key="1">
    <citation type="submission" date="2021-05" db="EMBL/GenBank/DDBJ databases">
        <title>Novel Bacillus species.</title>
        <authorList>
            <person name="Liu G."/>
        </authorList>
    </citation>
    <scope>NUCLEOTIDE SEQUENCE [LARGE SCALE GENOMIC DNA]</scope>
    <source>
        <strain evidence="4">FJAT-49780</strain>
    </source>
</reference>
<evidence type="ECO:0000313" key="3">
    <source>
        <dbReference type="EMBL" id="MBS4194092.1"/>
    </source>
</evidence>
<accession>A0A942TD60</accession>
<dbReference type="PROSITE" id="PS51257">
    <property type="entry name" value="PROKAR_LIPOPROTEIN"/>
    <property type="match status" value="1"/>
</dbReference>